<dbReference type="MGI" id="MGI:2387629">
    <property type="gene designation" value="Tardbp"/>
</dbReference>
<dbReference type="Bgee" id="ENSMUSG00000041459">
    <property type="expression patterns" value="Expressed in presomitic mesoderm and 270 other cell types or tissues"/>
</dbReference>
<reference evidence="1" key="4">
    <citation type="submission" date="2025-09" db="UniProtKB">
        <authorList>
            <consortium name="Ensembl"/>
        </authorList>
    </citation>
    <scope>IDENTIFICATION</scope>
    <source>
        <strain evidence="1">C57BL/6J</strain>
    </source>
</reference>
<reference evidence="1 3" key="2">
    <citation type="journal article" date="2011" name="PLoS Biol.">
        <title>Modernizing reference genome assemblies.</title>
        <authorList>
            <person name="Church D.M."/>
            <person name="Schneider V.A."/>
            <person name="Graves T."/>
            <person name="Auger K."/>
            <person name="Cunningham F."/>
            <person name="Bouk N."/>
            <person name="Chen H.C."/>
            <person name="Agarwala R."/>
            <person name="McLaren W.M."/>
            <person name="Ritchie G.R."/>
            <person name="Albracht D."/>
            <person name="Kremitzki M."/>
            <person name="Rock S."/>
            <person name="Kotkiewicz H."/>
            <person name="Kremitzki C."/>
            <person name="Wollam A."/>
            <person name="Trani L."/>
            <person name="Fulton L."/>
            <person name="Fulton R."/>
            <person name="Matthews L."/>
            <person name="Whitehead S."/>
            <person name="Chow W."/>
            <person name="Torrance J."/>
            <person name="Dunn M."/>
            <person name="Harden G."/>
            <person name="Threadgold G."/>
            <person name="Wood J."/>
            <person name="Collins J."/>
            <person name="Heath P."/>
            <person name="Griffiths G."/>
            <person name="Pelan S."/>
            <person name="Grafham D."/>
            <person name="Eichler E.E."/>
            <person name="Weinstock G."/>
            <person name="Mardis E.R."/>
            <person name="Wilson R.K."/>
            <person name="Howe K."/>
            <person name="Flicek P."/>
            <person name="Hubbard T."/>
        </authorList>
    </citation>
    <scope>NUCLEOTIDE SEQUENCE [LARGE SCALE GENOMIC DNA]</scope>
    <source>
        <strain evidence="1 3">C57BL/6J</strain>
    </source>
</reference>
<evidence type="ECO:0000313" key="3">
    <source>
        <dbReference type="Proteomes" id="UP000000589"/>
    </source>
</evidence>
<dbReference type="Ensembl" id="ENSMUST00000186711.2">
    <property type="protein sequence ID" value="ENSMUSP00000140057.2"/>
    <property type="gene ID" value="ENSMUSG00000041459.16"/>
</dbReference>
<gene>
    <name evidence="1 2" type="primary">Tardbp</name>
</gene>
<dbReference type="Proteomes" id="UP000000589">
    <property type="component" value="Chromosome 4"/>
</dbReference>
<dbReference type="ProteomicsDB" id="363585"/>
<dbReference type="VEuPathDB" id="HostDB:ENSMUSG00000041459"/>
<sequence length="19" mass="1868">FGGNPGGFGNQGKSPFGRS</sequence>
<keyword evidence="3" id="KW-1185">Reference proteome</keyword>
<dbReference type="AGR" id="MGI:2387629"/>
<reference evidence="1" key="3">
    <citation type="submission" date="2025-08" db="UniProtKB">
        <authorList>
            <consortium name="Ensembl"/>
        </authorList>
    </citation>
    <scope>IDENTIFICATION</scope>
    <source>
        <strain evidence="1">C57BL/6J</strain>
    </source>
</reference>
<proteinExistence type="predicted"/>
<accession>A0A087WQ63</accession>
<feature type="non-terminal residue" evidence="1">
    <location>
        <position position="1"/>
    </location>
</feature>
<organism evidence="1 3">
    <name type="scientific">Mus musculus</name>
    <name type="common">Mouse</name>
    <dbReference type="NCBI Taxonomy" id="10090"/>
    <lineage>
        <taxon>Eukaryota</taxon>
        <taxon>Metazoa</taxon>
        <taxon>Chordata</taxon>
        <taxon>Craniata</taxon>
        <taxon>Vertebrata</taxon>
        <taxon>Euteleostomi</taxon>
        <taxon>Mammalia</taxon>
        <taxon>Eutheria</taxon>
        <taxon>Euarchontoglires</taxon>
        <taxon>Glires</taxon>
        <taxon>Rodentia</taxon>
        <taxon>Myomorpha</taxon>
        <taxon>Muroidea</taxon>
        <taxon>Muridae</taxon>
        <taxon>Murinae</taxon>
        <taxon>Mus</taxon>
        <taxon>Mus</taxon>
    </lineage>
</organism>
<evidence type="ECO:0000313" key="2">
    <source>
        <dbReference type="MGI" id="MGI:2387629"/>
    </source>
</evidence>
<dbReference type="ExpressionAtlas" id="A0A087WQ63">
    <property type="expression patterns" value="baseline and differential"/>
</dbReference>
<dbReference type="HOGENOM" id="CLU_3430537_0_0_1"/>
<protein>
    <submittedName>
        <fullName evidence="1">TAR DNA binding protein</fullName>
    </submittedName>
</protein>
<dbReference type="AlphaFoldDB" id="A0A087WQ63"/>
<evidence type="ECO:0000313" key="1">
    <source>
        <dbReference type="Ensembl" id="ENSMUSP00000140057.2"/>
    </source>
</evidence>
<dbReference type="Antibodypedia" id="1854">
    <property type="antibodies" value="1019 antibodies from 47 providers"/>
</dbReference>
<dbReference type="GeneTree" id="ENSGT00940000154343"/>
<name>A0A087WQ63_MOUSE</name>
<reference evidence="1 3" key="1">
    <citation type="journal article" date="2009" name="PLoS Biol.">
        <title>Lineage-specific biology revealed by a finished genome assembly of the mouse.</title>
        <authorList>
            <consortium name="Mouse Genome Sequencing Consortium"/>
            <person name="Church D.M."/>
            <person name="Goodstadt L."/>
            <person name="Hillier L.W."/>
            <person name="Zody M.C."/>
            <person name="Goldstein S."/>
            <person name="She X."/>
            <person name="Bult C.J."/>
            <person name="Agarwala R."/>
            <person name="Cherry J.L."/>
            <person name="DiCuccio M."/>
            <person name="Hlavina W."/>
            <person name="Kapustin Y."/>
            <person name="Meric P."/>
            <person name="Maglott D."/>
            <person name="Birtle Z."/>
            <person name="Marques A.C."/>
            <person name="Graves T."/>
            <person name="Zhou S."/>
            <person name="Teague B."/>
            <person name="Potamousis K."/>
            <person name="Churas C."/>
            <person name="Place M."/>
            <person name="Herschleb J."/>
            <person name="Runnheim R."/>
            <person name="Forrest D."/>
            <person name="Amos-Landgraf J."/>
            <person name="Schwartz D.C."/>
            <person name="Cheng Z."/>
            <person name="Lindblad-Toh K."/>
            <person name="Eichler E.E."/>
            <person name="Ponting C.P."/>
        </authorList>
    </citation>
    <scope>NUCLEOTIDE SEQUENCE [LARGE SCALE GENOMIC DNA]</scope>
    <source>
        <strain evidence="1 3">C57BL/6J</strain>
    </source>
</reference>